<dbReference type="InterPro" id="IPR036278">
    <property type="entry name" value="Sialidase_sf"/>
</dbReference>
<proteinExistence type="predicted"/>
<name>A0ABP8LQZ8_9BACT</name>
<organism evidence="2 3">
    <name type="scientific">Ravibacter arvi</name>
    <dbReference type="NCBI Taxonomy" id="2051041"/>
    <lineage>
        <taxon>Bacteria</taxon>
        <taxon>Pseudomonadati</taxon>
        <taxon>Bacteroidota</taxon>
        <taxon>Cytophagia</taxon>
        <taxon>Cytophagales</taxon>
        <taxon>Spirosomataceae</taxon>
        <taxon>Ravibacter</taxon>
    </lineage>
</organism>
<dbReference type="PANTHER" id="PTHR43752:SF2">
    <property type="entry name" value="BNR_ASP-BOX REPEAT FAMILY PROTEIN"/>
    <property type="match status" value="1"/>
</dbReference>
<dbReference type="InterPro" id="IPR011040">
    <property type="entry name" value="Sialidase"/>
</dbReference>
<dbReference type="PANTHER" id="PTHR43752">
    <property type="entry name" value="BNR/ASP-BOX REPEAT FAMILY PROTEIN"/>
    <property type="match status" value="1"/>
</dbReference>
<feature type="domain" description="Sialidase" evidence="1">
    <location>
        <begin position="131"/>
        <end position="338"/>
    </location>
</feature>
<reference evidence="3" key="1">
    <citation type="journal article" date="2019" name="Int. J. Syst. Evol. Microbiol.">
        <title>The Global Catalogue of Microorganisms (GCM) 10K type strain sequencing project: providing services to taxonomists for standard genome sequencing and annotation.</title>
        <authorList>
            <consortium name="The Broad Institute Genomics Platform"/>
            <consortium name="The Broad Institute Genome Sequencing Center for Infectious Disease"/>
            <person name="Wu L."/>
            <person name="Ma J."/>
        </authorList>
    </citation>
    <scope>NUCLEOTIDE SEQUENCE [LARGE SCALE GENOMIC DNA]</scope>
    <source>
        <strain evidence="3">JCM 31920</strain>
    </source>
</reference>
<keyword evidence="3" id="KW-1185">Reference proteome</keyword>
<comment type="caution">
    <text evidence="2">The sequence shown here is derived from an EMBL/GenBank/DDBJ whole genome shotgun (WGS) entry which is preliminary data.</text>
</comment>
<gene>
    <name evidence="2" type="ORF">GCM10023091_09440</name>
</gene>
<dbReference type="SUPFAM" id="SSF50939">
    <property type="entry name" value="Sialidases"/>
    <property type="match status" value="1"/>
</dbReference>
<evidence type="ECO:0000259" key="1">
    <source>
        <dbReference type="Pfam" id="PF13088"/>
    </source>
</evidence>
<dbReference type="CDD" id="cd15482">
    <property type="entry name" value="Sialidase_non-viral"/>
    <property type="match status" value="1"/>
</dbReference>
<dbReference type="Gene3D" id="2.120.10.10">
    <property type="match status" value="1"/>
</dbReference>
<evidence type="ECO:0000313" key="2">
    <source>
        <dbReference type="EMBL" id="GAA4434455.1"/>
    </source>
</evidence>
<dbReference type="Proteomes" id="UP001501508">
    <property type="component" value="Unassembled WGS sequence"/>
</dbReference>
<accession>A0ABP8LQZ8</accession>
<dbReference type="Pfam" id="PF13088">
    <property type="entry name" value="BNR_2"/>
    <property type="match status" value="1"/>
</dbReference>
<protein>
    <recommendedName>
        <fullName evidence="1">Sialidase domain-containing protein</fullName>
    </recommendedName>
</protein>
<sequence length="372" mass="41753">MQAQVRTEELKHYKVYYEPGRYAGWPANTGIWSWGNEILAGFSIGYHRESEKSIHFIDREKTEIHVLARSLDGGETWTIEDPAKDGKLVFESEFGTQRTDVALPKPQKLSRPINFENPNLAFVTRFTKNKKSNFWFSTNKGKGWSGPYTLPDFGMTGLEARTEYIVDSEKECLLFLTATKSNGKEGRVICAKTEDGGLTWSMVSPIGPEPEGFAIMPAAVRLSRRELLVTIRNREGDRNFISTYYSRNNGKSWRAFDDAVENTGAGGSPPAMIRLKDGRICLVYAYRSDPSTGKNAAILAKLSSDNGKTWSKEYVLRSDGSARDVGYPKIVQRPDGQVVAIYYFTDVITGPERYIGATVWNVPGREPETVVR</sequence>
<dbReference type="EMBL" id="BAABEY010000011">
    <property type="protein sequence ID" value="GAA4434455.1"/>
    <property type="molecule type" value="Genomic_DNA"/>
</dbReference>
<evidence type="ECO:0000313" key="3">
    <source>
        <dbReference type="Proteomes" id="UP001501508"/>
    </source>
</evidence>